<accession>A0A288Q5R8</accession>
<evidence type="ECO:0000256" key="4">
    <source>
        <dbReference type="ARBA" id="ARBA00022475"/>
    </source>
</evidence>
<keyword evidence="16" id="KW-1185">Reference proteome</keyword>
<feature type="transmembrane region" description="Helical" evidence="14">
    <location>
        <begin position="50"/>
        <end position="72"/>
    </location>
</feature>
<reference evidence="15 16" key="1">
    <citation type="submission" date="2018-07" db="EMBL/GenBank/DDBJ databases">
        <title>Genomic Encyclopedia of Type Strains, Phase III (KMG-III): the genomes of soil and plant-associated and newly described type strains.</title>
        <authorList>
            <person name="Whitman W."/>
        </authorList>
    </citation>
    <scope>NUCLEOTIDE SEQUENCE [LARGE SCALE GENOMIC DNA]</scope>
    <source>
        <strain evidence="15 16">CECT 7031</strain>
    </source>
</reference>
<dbReference type="Gene3D" id="1.20.20.10">
    <property type="entry name" value="F1F0 ATP synthase subunit C"/>
    <property type="match status" value="1"/>
</dbReference>
<dbReference type="InterPro" id="IPR020537">
    <property type="entry name" value="ATP_synth_F0_csu_DDCD_BS"/>
</dbReference>
<dbReference type="PANTHER" id="PTHR10031:SF0">
    <property type="entry name" value="ATPASE PROTEIN 9"/>
    <property type="match status" value="1"/>
</dbReference>
<keyword evidence="5 14" id="KW-0138">CF(0)</keyword>
<dbReference type="GO" id="GO:0008289">
    <property type="term" value="F:lipid binding"/>
    <property type="evidence" value="ECO:0007669"/>
    <property type="project" value="UniProtKB-KW"/>
</dbReference>
<dbReference type="NCBIfam" id="TIGR01260">
    <property type="entry name" value="ATP_synt_c"/>
    <property type="match status" value="1"/>
</dbReference>
<organism evidence="15 16">
    <name type="scientific">Weissella soli</name>
    <dbReference type="NCBI Taxonomy" id="155866"/>
    <lineage>
        <taxon>Bacteria</taxon>
        <taxon>Bacillati</taxon>
        <taxon>Bacillota</taxon>
        <taxon>Bacilli</taxon>
        <taxon>Lactobacillales</taxon>
        <taxon>Lactobacillaceae</taxon>
        <taxon>Weissella</taxon>
    </lineage>
</organism>
<dbReference type="OrthoDB" id="2357540at2"/>
<keyword evidence="9 14" id="KW-0406">Ion transport</keyword>
<keyword evidence="8 14" id="KW-1133">Transmembrane helix</keyword>
<evidence type="ECO:0000256" key="5">
    <source>
        <dbReference type="ARBA" id="ARBA00022547"/>
    </source>
</evidence>
<dbReference type="PRINTS" id="PR00124">
    <property type="entry name" value="ATPASEC"/>
</dbReference>
<comment type="similarity">
    <text evidence="2 14">Belongs to the ATPase C chain family.</text>
</comment>
<dbReference type="FunFam" id="1.20.20.10:FF:000004">
    <property type="entry name" value="ATP synthase subunit c"/>
    <property type="match status" value="1"/>
</dbReference>
<evidence type="ECO:0000256" key="6">
    <source>
        <dbReference type="ARBA" id="ARBA00022692"/>
    </source>
</evidence>
<protein>
    <recommendedName>
        <fullName evidence="14">ATP synthase subunit c</fullName>
    </recommendedName>
    <alternativeName>
        <fullName evidence="14">ATP synthase F(0) sector subunit c</fullName>
    </alternativeName>
    <alternativeName>
        <fullName evidence="14">F-type ATPase subunit c</fullName>
        <shortName evidence="14">F-ATPase subunit c</shortName>
    </alternativeName>
    <alternativeName>
        <fullName evidence="14">Lipid-binding protein</fullName>
    </alternativeName>
</protein>
<evidence type="ECO:0000256" key="3">
    <source>
        <dbReference type="ARBA" id="ARBA00022448"/>
    </source>
</evidence>
<evidence type="ECO:0000256" key="13">
    <source>
        <dbReference type="ARBA" id="ARBA00025198"/>
    </source>
</evidence>
<keyword evidence="11 14" id="KW-0472">Membrane</keyword>
<comment type="subcellular location">
    <subcellularLocation>
        <location evidence="14">Cell membrane</location>
        <topology evidence="14">Multi-pass membrane protein</topology>
    </subcellularLocation>
    <subcellularLocation>
        <location evidence="1">Membrane</location>
        <topology evidence="1">Multi-pass membrane protein</topology>
    </subcellularLocation>
</comment>
<dbReference type="PROSITE" id="PS00605">
    <property type="entry name" value="ATPASE_C"/>
    <property type="match status" value="1"/>
</dbReference>
<dbReference type="SUPFAM" id="SSF81333">
    <property type="entry name" value="F1F0 ATP synthase subunit C"/>
    <property type="match status" value="1"/>
</dbReference>
<dbReference type="GO" id="GO:0046933">
    <property type="term" value="F:proton-transporting ATP synthase activity, rotational mechanism"/>
    <property type="evidence" value="ECO:0007669"/>
    <property type="project" value="UniProtKB-UniRule"/>
</dbReference>
<keyword evidence="10 14" id="KW-0446">Lipid-binding</keyword>
<evidence type="ECO:0000256" key="1">
    <source>
        <dbReference type="ARBA" id="ARBA00004141"/>
    </source>
</evidence>
<evidence type="ECO:0000256" key="12">
    <source>
        <dbReference type="ARBA" id="ARBA00023310"/>
    </source>
</evidence>
<evidence type="ECO:0000256" key="2">
    <source>
        <dbReference type="ARBA" id="ARBA00006704"/>
    </source>
</evidence>
<comment type="function">
    <text evidence="14">Key component of the F(0) channel; it plays a direct role in translocation across the membrane. A homomeric c-ring of between 10-14 subunits forms the central stalk rotor element with the F(1) delta and epsilon subunits.</text>
</comment>
<dbReference type="InterPro" id="IPR038662">
    <property type="entry name" value="ATP_synth_F0_csu_sf"/>
</dbReference>
<dbReference type="InterPro" id="IPR005953">
    <property type="entry name" value="ATP_synth_csu_bac/chlpt"/>
</dbReference>
<dbReference type="HAMAP" id="MF_01396">
    <property type="entry name" value="ATP_synth_c_bact"/>
    <property type="match status" value="1"/>
</dbReference>
<dbReference type="AlphaFoldDB" id="A0A288Q5R8"/>
<evidence type="ECO:0000256" key="14">
    <source>
        <dbReference type="HAMAP-Rule" id="MF_01396"/>
    </source>
</evidence>
<evidence type="ECO:0000313" key="15">
    <source>
        <dbReference type="EMBL" id="RDL06611.1"/>
    </source>
</evidence>
<keyword evidence="3 14" id="KW-0813">Transport</keyword>
<comment type="caution">
    <text evidence="15">The sequence shown here is derived from an EMBL/GenBank/DDBJ whole genome shotgun (WGS) entry which is preliminary data.</text>
</comment>
<comment type="function">
    <text evidence="13 14">F(1)F(0) ATP synthase produces ATP from ADP in the presence of a proton or sodium gradient. F-type ATPases consist of two structural domains, F(1) containing the extramembraneous catalytic core and F(0) containing the membrane proton channel, linked together by a central stalk and a peripheral stalk. During catalysis, ATP synthesis in the catalytic domain of F(1) is coupled via a rotary mechanism of the central stalk subunits to proton translocation.</text>
</comment>
<name>A0A288Q5R8_9LACO</name>
<dbReference type="InterPro" id="IPR002379">
    <property type="entry name" value="ATPase_proteolipid_c-like_dom"/>
</dbReference>
<dbReference type="CDD" id="cd18185">
    <property type="entry name" value="ATP-synt_Fo_c_ATPE"/>
    <property type="match status" value="1"/>
</dbReference>
<keyword evidence="6 14" id="KW-0812">Transmembrane</keyword>
<dbReference type="InterPro" id="IPR000454">
    <property type="entry name" value="ATP_synth_F0_csu"/>
</dbReference>
<keyword evidence="4 14" id="KW-1003">Cell membrane</keyword>
<dbReference type="Proteomes" id="UP000254912">
    <property type="component" value="Unassembled WGS sequence"/>
</dbReference>
<evidence type="ECO:0000313" key="16">
    <source>
        <dbReference type="Proteomes" id="UP000254912"/>
    </source>
</evidence>
<sequence>MQGHIATIGAGIAAAGAAIGAGIGNGHVIASMIEGTARQPELEGKLRTNMFIGVGLVEAVPILSFVISLLLISK</sequence>
<evidence type="ECO:0000256" key="10">
    <source>
        <dbReference type="ARBA" id="ARBA00023121"/>
    </source>
</evidence>
<evidence type="ECO:0000256" key="8">
    <source>
        <dbReference type="ARBA" id="ARBA00022989"/>
    </source>
</evidence>
<evidence type="ECO:0000256" key="7">
    <source>
        <dbReference type="ARBA" id="ARBA00022781"/>
    </source>
</evidence>
<dbReference type="InterPro" id="IPR035921">
    <property type="entry name" value="F/V-ATP_Csub_sf"/>
</dbReference>
<evidence type="ECO:0000256" key="11">
    <source>
        <dbReference type="ARBA" id="ARBA00023136"/>
    </source>
</evidence>
<keyword evidence="12 14" id="KW-0066">ATP synthesis</keyword>
<dbReference type="GO" id="GO:0033177">
    <property type="term" value="C:proton-transporting two-sector ATPase complex, proton-transporting domain"/>
    <property type="evidence" value="ECO:0007669"/>
    <property type="project" value="InterPro"/>
</dbReference>
<dbReference type="Pfam" id="PF00137">
    <property type="entry name" value="ATP-synt_C"/>
    <property type="match status" value="1"/>
</dbReference>
<dbReference type="GO" id="GO:0045259">
    <property type="term" value="C:proton-transporting ATP synthase complex"/>
    <property type="evidence" value="ECO:0007669"/>
    <property type="project" value="UniProtKB-KW"/>
</dbReference>
<dbReference type="KEGG" id="wso:WSWS_00059"/>
<dbReference type="GO" id="GO:0005886">
    <property type="term" value="C:plasma membrane"/>
    <property type="evidence" value="ECO:0007669"/>
    <property type="project" value="UniProtKB-SubCell"/>
</dbReference>
<dbReference type="PANTHER" id="PTHR10031">
    <property type="entry name" value="ATP SYNTHASE LIPID-BINDING PROTEIN, MITOCHONDRIAL"/>
    <property type="match status" value="1"/>
</dbReference>
<feature type="site" description="Reversibly protonated during proton transport" evidence="14">
    <location>
        <position position="58"/>
    </location>
</feature>
<gene>
    <name evidence="14" type="primary">atpE</name>
    <name evidence="15" type="ORF">DFP99_0993</name>
</gene>
<proteinExistence type="inferred from homology"/>
<dbReference type="EMBL" id="QRAS01000002">
    <property type="protein sequence ID" value="RDL06611.1"/>
    <property type="molecule type" value="Genomic_DNA"/>
</dbReference>
<feature type="transmembrane region" description="Helical" evidence="14">
    <location>
        <begin position="7"/>
        <end position="30"/>
    </location>
</feature>
<evidence type="ECO:0000256" key="9">
    <source>
        <dbReference type="ARBA" id="ARBA00023065"/>
    </source>
</evidence>
<dbReference type="NCBIfam" id="NF005363">
    <property type="entry name" value="PRK06876.1"/>
    <property type="match status" value="1"/>
</dbReference>
<keyword evidence="7 14" id="KW-0375">Hydrogen ion transport</keyword>